<dbReference type="SUPFAM" id="SSF55874">
    <property type="entry name" value="ATPase domain of HSP90 chaperone/DNA topoisomerase II/histidine kinase"/>
    <property type="match status" value="1"/>
</dbReference>
<evidence type="ECO:0000259" key="6">
    <source>
        <dbReference type="SMART" id="SM00387"/>
    </source>
</evidence>
<dbReference type="SMART" id="SM00387">
    <property type="entry name" value="HATPase_c"/>
    <property type="match status" value="1"/>
</dbReference>
<dbReference type="Pfam" id="PF02518">
    <property type="entry name" value="HATPase_c"/>
    <property type="match status" value="1"/>
</dbReference>
<dbReference type="InterPro" id="IPR003594">
    <property type="entry name" value="HATPase_dom"/>
</dbReference>
<reference evidence="7" key="1">
    <citation type="submission" date="2022-10" db="EMBL/GenBank/DDBJ databases">
        <title>The complete genomes of actinobacterial strains from the NBC collection.</title>
        <authorList>
            <person name="Joergensen T.S."/>
            <person name="Alvarez Arevalo M."/>
            <person name="Sterndorff E.B."/>
            <person name="Faurdal D."/>
            <person name="Vuksanovic O."/>
            <person name="Mourched A.-S."/>
            <person name="Charusanti P."/>
            <person name="Shaw S."/>
            <person name="Blin K."/>
            <person name="Weber T."/>
        </authorList>
    </citation>
    <scope>NUCLEOTIDE SEQUENCE</scope>
    <source>
        <strain evidence="7">NBC_00303</strain>
    </source>
</reference>
<proteinExistence type="predicted"/>
<name>A0ABZ1Q441_9ACTN</name>
<evidence type="ECO:0000256" key="2">
    <source>
        <dbReference type="ARBA" id="ARBA00012438"/>
    </source>
</evidence>
<dbReference type="Proteomes" id="UP001432312">
    <property type="component" value="Chromosome"/>
</dbReference>
<dbReference type="GeneID" id="95494851"/>
<evidence type="ECO:0000256" key="5">
    <source>
        <dbReference type="ARBA" id="ARBA00023012"/>
    </source>
</evidence>
<keyword evidence="3" id="KW-0808">Transferase</keyword>
<dbReference type="CDD" id="cd16917">
    <property type="entry name" value="HATPase_UhpB-NarQ-NarX-like"/>
    <property type="match status" value="1"/>
</dbReference>
<evidence type="ECO:0000256" key="3">
    <source>
        <dbReference type="ARBA" id="ARBA00022679"/>
    </source>
</evidence>
<dbReference type="RefSeq" id="WP_328738454.1">
    <property type="nucleotide sequence ID" value="NZ_CP108036.1"/>
</dbReference>
<sequence length="124" mass="12532">MRRSGDQRPVPADIGLSAYRIVQEALTNLVRHAGTGRCRVAIGFGREELCVEVVDDGLGAGATAGPASHGFGLVGMRERVGLLRGHLSAGPRPGGGFRVAARLPLPAPVAASGAGSAAVAVEGR</sequence>
<evidence type="ECO:0000256" key="1">
    <source>
        <dbReference type="ARBA" id="ARBA00000085"/>
    </source>
</evidence>
<dbReference type="EC" id="2.7.13.3" evidence="2"/>
<dbReference type="PANTHER" id="PTHR24421">
    <property type="entry name" value="NITRATE/NITRITE SENSOR PROTEIN NARX-RELATED"/>
    <property type="match status" value="1"/>
</dbReference>
<accession>A0ABZ1Q441</accession>
<keyword evidence="4" id="KW-0418">Kinase</keyword>
<dbReference type="InterPro" id="IPR050482">
    <property type="entry name" value="Sensor_HK_TwoCompSys"/>
</dbReference>
<dbReference type="EMBL" id="CP108036">
    <property type="protein sequence ID" value="WUN77441.1"/>
    <property type="molecule type" value="Genomic_DNA"/>
</dbReference>
<keyword evidence="5" id="KW-0902">Two-component regulatory system</keyword>
<evidence type="ECO:0000256" key="4">
    <source>
        <dbReference type="ARBA" id="ARBA00022777"/>
    </source>
</evidence>
<evidence type="ECO:0000313" key="7">
    <source>
        <dbReference type="EMBL" id="WUN77441.1"/>
    </source>
</evidence>
<gene>
    <name evidence="7" type="ORF">OHA91_02405</name>
</gene>
<organism evidence="7 8">
    <name type="scientific">Streptomyces erythrochromogenes</name>
    <dbReference type="NCBI Taxonomy" id="285574"/>
    <lineage>
        <taxon>Bacteria</taxon>
        <taxon>Bacillati</taxon>
        <taxon>Actinomycetota</taxon>
        <taxon>Actinomycetes</taxon>
        <taxon>Kitasatosporales</taxon>
        <taxon>Streptomycetaceae</taxon>
        <taxon>Streptomyces</taxon>
    </lineage>
</organism>
<dbReference type="PANTHER" id="PTHR24421:SF10">
    <property type="entry name" value="NITRATE_NITRITE SENSOR PROTEIN NARQ"/>
    <property type="match status" value="1"/>
</dbReference>
<dbReference type="Gene3D" id="3.30.565.10">
    <property type="entry name" value="Histidine kinase-like ATPase, C-terminal domain"/>
    <property type="match status" value="1"/>
</dbReference>
<keyword evidence="8" id="KW-1185">Reference proteome</keyword>
<comment type="catalytic activity">
    <reaction evidence="1">
        <text>ATP + protein L-histidine = ADP + protein N-phospho-L-histidine.</text>
        <dbReference type="EC" id="2.7.13.3"/>
    </reaction>
</comment>
<dbReference type="InterPro" id="IPR036890">
    <property type="entry name" value="HATPase_C_sf"/>
</dbReference>
<feature type="domain" description="Histidine kinase/HSP90-like ATPase" evidence="6">
    <location>
        <begin position="13"/>
        <end position="107"/>
    </location>
</feature>
<protein>
    <recommendedName>
        <fullName evidence="2">histidine kinase</fullName>
        <ecNumber evidence="2">2.7.13.3</ecNumber>
    </recommendedName>
</protein>
<evidence type="ECO:0000313" key="8">
    <source>
        <dbReference type="Proteomes" id="UP001432312"/>
    </source>
</evidence>